<sequence>MNIEELREYCLSLKGVSEEFPFGETTLVFKVGGKMFCLTSLEGDLSVSVKNDPEKNIELREEYPAIIPGYHMNKKHWNTISVDGSISDDMIKNFVDESYDLIVMGLTRKQQQELKNS</sequence>
<evidence type="ECO:0000313" key="1">
    <source>
        <dbReference type="EMBL" id="QGY44571.1"/>
    </source>
</evidence>
<accession>A0A6I6JQ89</accession>
<dbReference type="PANTHER" id="PTHR35145:SF1">
    <property type="entry name" value="CYTOPLASMIC PROTEIN"/>
    <property type="match status" value="1"/>
</dbReference>
<dbReference type="Pfam" id="PF04237">
    <property type="entry name" value="YjbR"/>
    <property type="match status" value="1"/>
</dbReference>
<dbReference type="PANTHER" id="PTHR35145">
    <property type="entry name" value="CYTOPLASMIC PROTEIN-RELATED"/>
    <property type="match status" value="1"/>
</dbReference>
<dbReference type="SUPFAM" id="SSF142906">
    <property type="entry name" value="YjbR-like"/>
    <property type="match status" value="1"/>
</dbReference>
<dbReference type="InterPro" id="IPR058532">
    <property type="entry name" value="YjbR/MT2646/Rv2570-like"/>
</dbReference>
<keyword evidence="2" id="KW-1185">Reference proteome</keyword>
<gene>
    <name evidence="1" type="ORF">GM418_13130</name>
</gene>
<evidence type="ECO:0000313" key="2">
    <source>
        <dbReference type="Proteomes" id="UP000428260"/>
    </source>
</evidence>
<dbReference type="InterPro" id="IPR007351">
    <property type="entry name" value="YjbR"/>
</dbReference>
<proteinExistence type="predicted"/>
<dbReference type="Gene3D" id="3.90.1150.30">
    <property type="match status" value="1"/>
</dbReference>
<dbReference type="GO" id="GO:0003677">
    <property type="term" value="F:DNA binding"/>
    <property type="evidence" value="ECO:0007669"/>
    <property type="project" value="UniProtKB-KW"/>
</dbReference>
<organism evidence="1 2">
    <name type="scientific">Maribellus comscasis</name>
    <dbReference type="NCBI Taxonomy" id="2681766"/>
    <lineage>
        <taxon>Bacteria</taxon>
        <taxon>Pseudomonadati</taxon>
        <taxon>Bacteroidota</taxon>
        <taxon>Bacteroidia</taxon>
        <taxon>Marinilabiliales</taxon>
        <taxon>Prolixibacteraceae</taxon>
        <taxon>Maribellus</taxon>
    </lineage>
</organism>
<dbReference type="AlphaFoldDB" id="A0A6I6JQ89"/>
<keyword evidence="1" id="KW-0238">DNA-binding</keyword>
<dbReference type="RefSeq" id="WP_158866991.1">
    <property type="nucleotide sequence ID" value="NZ_CP046401.1"/>
</dbReference>
<dbReference type="InterPro" id="IPR038056">
    <property type="entry name" value="YjbR-like_sf"/>
</dbReference>
<protein>
    <submittedName>
        <fullName evidence="1">MmcQ/YjbR family DNA-binding protein</fullName>
    </submittedName>
</protein>
<dbReference type="Proteomes" id="UP000428260">
    <property type="component" value="Chromosome"/>
</dbReference>
<reference evidence="1 2" key="1">
    <citation type="submission" date="2019-11" db="EMBL/GenBank/DDBJ databases">
        <authorList>
            <person name="Zheng R.K."/>
            <person name="Sun C.M."/>
        </authorList>
    </citation>
    <scope>NUCLEOTIDE SEQUENCE [LARGE SCALE GENOMIC DNA]</scope>
    <source>
        <strain evidence="1 2">WC007</strain>
    </source>
</reference>
<dbReference type="KEGG" id="mcos:GM418_13130"/>
<dbReference type="EMBL" id="CP046401">
    <property type="protein sequence ID" value="QGY44571.1"/>
    <property type="molecule type" value="Genomic_DNA"/>
</dbReference>
<name>A0A6I6JQ89_9BACT</name>